<dbReference type="RefSeq" id="WP_307241487.1">
    <property type="nucleotide sequence ID" value="NZ_JAUSQZ010000001.1"/>
</dbReference>
<dbReference type="PANTHER" id="PTHR43798:SF31">
    <property type="entry name" value="AB HYDROLASE SUPERFAMILY PROTEIN YCLE"/>
    <property type="match status" value="1"/>
</dbReference>
<evidence type="ECO:0000313" key="3">
    <source>
        <dbReference type="EMBL" id="MDP9826564.1"/>
    </source>
</evidence>
<gene>
    <name evidence="3" type="ORF">J2S57_002313</name>
</gene>
<dbReference type="EMBL" id="JAUSQZ010000001">
    <property type="protein sequence ID" value="MDP9826564.1"/>
    <property type="molecule type" value="Genomic_DNA"/>
</dbReference>
<proteinExistence type="predicted"/>
<dbReference type="InterPro" id="IPR000073">
    <property type="entry name" value="AB_hydrolase_1"/>
</dbReference>
<dbReference type="InterPro" id="IPR050266">
    <property type="entry name" value="AB_hydrolase_sf"/>
</dbReference>
<protein>
    <submittedName>
        <fullName evidence="3">Pimeloyl-ACP methyl ester carboxylesterase</fullName>
    </submittedName>
</protein>
<dbReference type="SUPFAM" id="SSF53474">
    <property type="entry name" value="alpha/beta-Hydrolases"/>
    <property type="match status" value="1"/>
</dbReference>
<dbReference type="PANTHER" id="PTHR43798">
    <property type="entry name" value="MONOACYLGLYCEROL LIPASE"/>
    <property type="match status" value="1"/>
</dbReference>
<dbReference type="Gene3D" id="3.40.50.1820">
    <property type="entry name" value="alpha/beta hydrolase"/>
    <property type="match status" value="2"/>
</dbReference>
<organism evidence="3 4">
    <name type="scientific">Kineosporia succinea</name>
    <dbReference type="NCBI Taxonomy" id="84632"/>
    <lineage>
        <taxon>Bacteria</taxon>
        <taxon>Bacillati</taxon>
        <taxon>Actinomycetota</taxon>
        <taxon>Actinomycetes</taxon>
        <taxon>Kineosporiales</taxon>
        <taxon>Kineosporiaceae</taxon>
        <taxon>Kineosporia</taxon>
    </lineage>
</organism>
<evidence type="ECO:0000313" key="4">
    <source>
        <dbReference type="Proteomes" id="UP001235712"/>
    </source>
</evidence>
<comment type="caution">
    <text evidence="3">The sequence shown here is derived from an EMBL/GenBank/DDBJ whole genome shotgun (WGS) entry which is preliminary data.</text>
</comment>
<dbReference type="Pfam" id="PF00561">
    <property type="entry name" value="Abhydrolase_1"/>
    <property type="match status" value="1"/>
</dbReference>
<evidence type="ECO:0000256" key="1">
    <source>
        <dbReference type="ARBA" id="ARBA00022801"/>
    </source>
</evidence>
<name>A0ABT9P1K9_9ACTN</name>
<sequence length="216" mass="23566">MTFLHYTDTGSGPSMVLLHGMGEGGASWEPLLPAFEAGYRVINVTLRGHRPSEYPGEYSYQLFFDDVVELLDSLEVRDAVVIGHSLGGMVAFRLAVERPDLVGRLVAEDVAPGPPFPPRELPARPAGDLPLDWEVVVQMRPQIDAGDLELRERLSTVKAPTLVIGGGETSHVPQEWLAEVVARVPDAELVTLGGGHSVHDMLPREFTETVLGWLAR</sequence>
<reference evidence="3 4" key="1">
    <citation type="submission" date="2023-07" db="EMBL/GenBank/DDBJ databases">
        <title>Sequencing the genomes of 1000 actinobacteria strains.</title>
        <authorList>
            <person name="Klenk H.-P."/>
        </authorList>
    </citation>
    <scope>NUCLEOTIDE SEQUENCE [LARGE SCALE GENOMIC DNA]</scope>
    <source>
        <strain evidence="3 4">DSM 44388</strain>
    </source>
</reference>
<dbReference type="InterPro" id="IPR029058">
    <property type="entry name" value="AB_hydrolase_fold"/>
</dbReference>
<feature type="domain" description="AB hydrolase-1" evidence="2">
    <location>
        <begin position="13"/>
        <end position="147"/>
    </location>
</feature>
<dbReference type="PRINTS" id="PR00111">
    <property type="entry name" value="ABHYDROLASE"/>
</dbReference>
<keyword evidence="1" id="KW-0378">Hydrolase</keyword>
<dbReference type="Proteomes" id="UP001235712">
    <property type="component" value="Unassembled WGS sequence"/>
</dbReference>
<evidence type="ECO:0000259" key="2">
    <source>
        <dbReference type="Pfam" id="PF00561"/>
    </source>
</evidence>
<keyword evidence="4" id="KW-1185">Reference proteome</keyword>
<accession>A0ABT9P1K9</accession>